<reference evidence="1 2" key="1">
    <citation type="submission" date="2020-08" db="EMBL/GenBank/DDBJ databases">
        <title>Cohnella phylogeny.</title>
        <authorList>
            <person name="Dunlap C."/>
        </authorList>
    </citation>
    <scope>NUCLEOTIDE SEQUENCE [LARGE SCALE GENOMIC DNA]</scope>
    <source>
        <strain evidence="1 2">DSM 28246</strain>
    </source>
</reference>
<protein>
    <submittedName>
        <fullName evidence="1">DUF2653 family protein</fullName>
    </submittedName>
</protein>
<dbReference type="AlphaFoldDB" id="A0A7X0RKF4"/>
<comment type="caution">
    <text evidence="1">The sequence shown here is derived from an EMBL/GenBank/DDBJ whole genome shotgun (WGS) entry which is preliminary data.</text>
</comment>
<proteinExistence type="predicted"/>
<sequence>MRITMDEIVNAVCAHMAERQEVPVTAVEVELNWDEDQGYTAEVWVQGRSRYLVEANLKESIMRYMLAEYDQRVYPSQITLMLDDEIYAEIEQ</sequence>
<evidence type="ECO:0000313" key="2">
    <source>
        <dbReference type="Proteomes" id="UP000547209"/>
    </source>
</evidence>
<organism evidence="1 2">
    <name type="scientific">Cohnella nanjingensis</name>
    <dbReference type="NCBI Taxonomy" id="1387779"/>
    <lineage>
        <taxon>Bacteria</taxon>
        <taxon>Bacillati</taxon>
        <taxon>Bacillota</taxon>
        <taxon>Bacilli</taxon>
        <taxon>Bacillales</taxon>
        <taxon>Paenibacillaceae</taxon>
        <taxon>Cohnella</taxon>
    </lineage>
</organism>
<dbReference type="Pfam" id="PF10850">
    <property type="entry name" value="DUF2653"/>
    <property type="match status" value="1"/>
</dbReference>
<dbReference type="EMBL" id="JACJVP010000001">
    <property type="protein sequence ID" value="MBB6669134.1"/>
    <property type="molecule type" value="Genomic_DNA"/>
</dbReference>
<evidence type="ECO:0000313" key="1">
    <source>
        <dbReference type="EMBL" id="MBB6669134.1"/>
    </source>
</evidence>
<dbReference type="InterPro" id="IPR020516">
    <property type="entry name" value="Uncharacterised_YxcD"/>
</dbReference>
<name>A0A7X0RKF4_9BACL</name>
<dbReference type="Proteomes" id="UP000547209">
    <property type="component" value="Unassembled WGS sequence"/>
</dbReference>
<keyword evidence="2" id="KW-1185">Reference proteome</keyword>
<gene>
    <name evidence="1" type="ORF">H7C19_00375</name>
</gene>
<dbReference type="RefSeq" id="WP_185140579.1">
    <property type="nucleotide sequence ID" value="NZ_JACJVP010000001.1"/>
</dbReference>
<accession>A0A7X0RKF4</accession>